<dbReference type="Pfam" id="PF06911">
    <property type="entry name" value="Senescence"/>
    <property type="match status" value="1"/>
</dbReference>
<dbReference type="GO" id="GO:0030514">
    <property type="term" value="P:negative regulation of BMP signaling pathway"/>
    <property type="evidence" value="ECO:0007669"/>
    <property type="project" value="TreeGrafter"/>
</dbReference>
<name>A0A9D4HD11_DREPO</name>
<organism evidence="3 4">
    <name type="scientific">Dreissena polymorpha</name>
    <name type="common">Zebra mussel</name>
    <name type="synonym">Mytilus polymorpha</name>
    <dbReference type="NCBI Taxonomy" id="45954"/>
    <lineage>
        <taxon>Eukaryota</taxon>
        <taxon>Metazoa</taxon>
        <taxon>Spiralia</taxon>
        <taxon>Lophotrochozoa</taxon>
        <taxon>Mollusca</taxon>
        <taxon>Bivalvia</taxon>
        <taxon>Autobranchia</taxon>
        <taxon>Heteroconchia</taxon>
        <taxon>Euheterodonta</taxon>
        <taxon>Imparidentia</taxon>
        <taxon>Neoheterodontei</taxon>
        <taxon>Myida</taxon>
        <taxon>Dreissenoidea</taxon>
        <taxon>Dreissenidae</taxon>
        <taxon>Dreissena</taxon>
    </lineage>
</organism>
<feature type="region of interest" description="Disordered" evidence="1">
    <location>
        <begin position="522"/>
        <end position="553"/>
    </location>
</feature>
<reference evidence="3" key="1">
    <citation type="journal article" date="2019" name="bioRxiv">
        <title>The Genome of the Zebra Mussel, Dreissena polymorpha: A Resource for Invasive Species Research.</title>
        <authorList>
            <person name="McCartney M.A."/>
            <person name="Auch B."/>
            <person name="Kono T."/>
            <person name="Mallez S."/>
            <person name="Zhang Y."/>
            <person name="Obille A."/>
            <person name="Becker A."/>
            <person name="Abrahante J.E."/>
            <person name="Garbe J."/>
            <person name="Badalamenti J.P."/>
            <person name="Herman A."/>
            <person name="Mangelson H."/>
            <person name="Liachko I."/>
            <person name="Sullivan S."/>
            <person name="Sone E.D."/>
            <person name="Koren S."/>
            <person name="Silverstein K.A.T."/>
            <person name="Beckman K.B."/>
            <person name="Gohl D.M."/>
        </authorList>
    </citation>
    <scope>NUCLEOTIDE SEQUENCE</scope>
    <source>
        <strain evidence="3">Duluth1</strain>
        <tissue evidence="3">Whole animal</tissue>
    </source>
</reference>
<dbReference type="OrthoDB" id="20821at2759"/>
<dbReference type="InterPro" id="IPR009686">
    <property type="entry name" value="Senescence/spartin_C"/>
</dbReference>
<dbReference type="EMBL" id="JAIWYP010000014">
    <property type="protein sequence ID" value="KAH3713562.1"/>
    <property type="molecule type" value="Genomic_DNA"/>
</dbReference>
<dbReference type="GO" id="GO:0051301">
    <property type="term" value="P:cell division"/>
    <property type="evidence" value="ECO:0007669"/>
    <property type="project" value="TreeGrafter"/>
</dbReference>
<gene>
    <name evidence="3" type="ORF">DPMN_073354</name>
</gene>
<dbReference type="AlphaFoldDB" id="A0A9D4HD11"/>
<evidence type="ECO:0000256" key="1">
    <source>
        <dbReference type="SAM" id="MobiDB-lite"/>
    </source>
</evidence>
<protein>
    <recommendedName>
        <fullName evidence="2">MIT domain-containing protein</fullName>
    </recommendedName>
</protein>
<feature type="domain" description="MIT" evidence="2">
    <location>
        <begin position="40"/>
        <end position="118"/>
    </location>
</feature>
<dbReference type="InterPro" id="IPR045036">
    <property type="entry name" value="Spartin-like"/>
</dbReference>
<comment type="caution">
    <text evidence="3">The sequence shown here is derived from an EMBL/GenBank/DDBJ whole genome shotgun (WGS) entry which is preliminary data.</text>
</comment>
<feature type="region of interest" description="Disordered" evidence="1">
    <location>
        <begin position="1"/>
        <end position="32"/>
    </location>
</feature>
<dbReference type="Proteomes" id="UP000828390">
    <property type="component" value="Unassembled WGS sequence"/>
</dbReference>
<dbReference type="InterPro" id="IPR007330">
    <property type="entry name" value="MIT_dom"/>
</dbReference>
<evidence type="ECO:0000313" key="4">
    <source>
        <dbReference type="Proteomes" id="UP000828390"/>
    </source>
</evidence>
<dbReference type="PANTHER" id="PTHR21068:SF43">
    <property type="entry name" value="SPARTIN"/>
    <property type="match status" value="1"/>
</dbReference>
<dbReference type="Gene3D" id="1.20.58.80">
    <property type="entry name" value="Phosphotransferase system, lactose/cellobiose-type IIA subunit"/>
    <property type="match status" value="1"/>
</dbReference>
<dbReference type="PANTHER" id="PTHR21068">
    <property type="entry name" value="SPARTIN"/>
    <property type="match status" value="1"/>
</dbReference>
<accession>A0A9D4HD11</accession>
<evidence type="ECO:0000259" key="2">
    <source>
        <dbReference type="SMART" id="SM00745"/>
    </source>
</evidence>
<dbReference type="SMART" id="SM00745">
    <property type="entry name" value="MIT"/>
    <property type="match status" value="1"/>
</dbReference>
<proteinExistence type="predicted"/>
<dbReference type="GO" id="GO:0005886">
    <property type="term" value="C:plasma membrane"/>
    <property type="evidence" value="ECO:0007669"/>
    <property type="project" value="TreeGrafter"/>
</dbReference>
<sequence length="553" mass="59523">MEMPMASAQGSRSPQQSRSRPSRPPPPGSQILSANTLAKLQEYHDSAFRLVEQGLSADEEGKSNDARAFYESGRSAVNSALKIDCEHLQGTEAEKDKAREIQQKLNKTKLQIEYRLQALRASEIAMPSAPEAMDFEAPPSYEASMSDQQFAALGDSIISAESTDSQILTANATEIFCIPNNVQIFFISPEGYVSAPSYPSSLKVFRFNEQPAEGASSTIQPSAFLQVGEWFYPLQPGSSPAMRTNYGAYVFPDLQSTVPGAAVGLIIPETLPLTDRQCFEDLLQSLTMYQLQQLTPTEEHAQADERVAGEDQGVESTSTKISKGLITAAEYISWGVGKGAEKAGELLRQGSTKLRSHLKPEERERPVDPRLKTGIQYVRKGSHAAVQVSSYLVSKLGQATMALARHAAPHICRQGEKVLPKSLTESKGEGKSTINSILEVAASGVQGFGTVYMGLEKAAKALGKSLANETVTVVAHKYGNDAGEFTENTLYSVGNIAMTAHNANNLGVKAIAKRAAKDAGKAVLSDLAAKHKDQQTPPDKPPPPQGNGHTNGF</sequence>
<reference evidence="3" key="2">
    <citation type="submission" date="2020-11" db="EMBL/GenBank/DDBJ databases">
        <authorList>
            <person name="McCartney M.A."/>
            <person name="Auch B."/>
            <person name="Kono T."/>
            <person name="Mallez S."/>
            <person name="Becker A."/>
            <person name="Gohl D.M."/>
            <person name="Silverstein K.A.T."/>
            <person name="Koren S."/>
            <person name="Bechman K.B."/>
            <person name="Herman A."/>
            <person name="Abrahante J.E."/>
            <person name="Garbe J."/>
        </authorList>
    </citation>
    <scope>NUCLEOTIDE SEQUENCE</scope>
    <source>
        <strain evidence="3">Duluth1</strain>
        <tissue evidence="3">Whole animal</tissue>
    </source>
</reference>
<evidence type="ECO:0000313" key="3">
    <source>
        <dbReference type="EMBL" id="KAH3713562.1"/>
    </source>
</evidence>
<keyword evidence="4" id="KW-1185">Reference proteome</keyword>
<feature type="compositionally biased region" description="Low complexity" evidence="1">
    <location>
        <begin position="9"/>
        <end position="19"/>
    </location>
</feature>